<reference evidence="6" key="3">
    <citation type="submission" date="2025-09" db="UniProtKB">
        <authorList>
            <consortium name="Ensembl"/>
        </authorList>
    </citation>
    <scope>IDENTIFICATION</scope>
</reference>
<dbReference type="GO" id="GO:0003723">
    <property type="term" value="F:RNA binding"/>
    <property type="evidence" value="ECO:0007669"/>
    <property type="project" value="TreeGrafter"/>
</dbReference>
<dbReference type="PANTHER" id="PTHR11722">
    <property type="entry name" value="60S RIBOSOMAL PROTEIN L13"/>
    <property type="match status" value="1"/>
</dbReference>
<keyword evidence="3" id="KW-0687">Ribonucleoprotein</keyword>
<evidence type="ECO:0000256" key="4">
    <source>
        <dbReference type="ARBA" id="ARBA00035216"/>
    </source>
</evidence>
<dbReference type="InterPro" id="IPR001380">
    <property type="entry name" value="Ribosomal_eL13"/>
</dbReference>
<dbReference type="STRING" id="29139.ENSVURP00010025227"/>
<reference evidence="7" key="1">
    <citation type="submission" date="2018-12" db="EMBL/GenBank/DDBJ databases">
        <authorList>
            <person name="Yazar S."/>
        </authorList>
    </citation>
    <scope>NUCLEOTIDE SEQUENCE [LARGE SCALE GENOMIC DNA]</scope>
</reference>
<evidence type="ECO:0000256" key="2">
    <source>
        <dbReference type="ARBA" id="ARBA00022980"/>
    </source>
</evidence>
<evidence type="ECO:0000313" key="7">
    <source>
        <dbReference type="Proteomes" id="UP000314987"/>
    </source>
</evidence>
<dbReference type="Ensembl" id="ENSVURT00010028727.1">
    <property type="protein sequence ID" value="ENSVURP00010025227.1"/>
    <property type="gene ID" value="ENSVURG00010019315.1"/>
</dbReference>
<dbReference type="Pfam" id="PF01294">
    <property type="entry name" value="Ribosomal_L13e"/>
    <property type="match status" value="1"/>
</dbReference>
<keyword evidence="7" id="KW-1185">Reference proteome</keyword>
<dbReference type="GeneTree" id="ENSGT00390000007818"/>
<reference evidence="6" key="2">
    <citation type="submission" date="2025-08" db="UniProtKB">
        <authorList>
            <consortium name="Ensembl"/>
        </authorList>
    </citation>
    <scope>IDENTIFICATION</scope>
</reference>
<organism evidence="6 7">
    <name type="scientific">Vombatus ursinus</name>
    <name type="common">Common wombat</name>
    <dbReference type="NCBI Taxonomy" id="29139"/>
    <lineage>
        <taxon>Eukaryota</taxon>
        <taxon>Metazoa</taxon>
        <taxon>Chordata</taxon>
        <taxon>Craniata</taxon>
        <taxon>Vertebrata</taxon>
        <taxon>Euteleostomi</taxon>
        <taxon>Mammalia</taxon>
        <taxon>Metatheria</taxon>
        <taxon>Diprotodontia</taxon>
        <taxon>Vombatidae</taxon>
        <taxon>Vombatus</taxon>
    </lineage>
</organism>
<dbReference type="GO" id="GO:0022625">
    <property type="term" value="C:cytosolic large ribosomal subunit"/>
    <property type="evidence" value="ECO:0007669"/>
    <property type="project" value="TreeGrafter"/>
</dbReference>
<sequence>MAPSRNGMILKPHFHKDWQRRAATWFNQAAREIRRRNACQAKARRIAPRLASGPIRKTKQPLRTFKYRMK</sequence>
<proteinExistence type="inferred from homology"/>
<name>A0A4X2LW71_VOMUR</name>
<evidence type="ECO:0000256" key="3">
    <source>
        <dbReference type="ARBA" id="ARBA00023274"/>
    </source>
</evidence>
<protein>
    <recommendedName>
        <fullName evidence="4">Large ribosomal subunit protein eL13</fullName>
    </recommendedName>
    <alternativeName>
        <fullName evidence="5">60S ribosomal protein L13</fullName>
    </alternativeName>
</protein>
<accession>A0A4X2LW71</accession>
<keyword evidence="2" id="KW-0689">Ribosomal protein</keyword>
<dbReference type="AlphaFoldDB" id="A0A4X2LW71"/>
<evidence type="ECO:0000313" key="6">
    <source>
        <dbReference type="Ensembl" id="ENSVURP00010025227.1"/>
    </source>
</evidence>
<comment type="similarity">
    <text evidence="1">Belongs to the eukaryotic ribosomal protein eL13 family.</text>
</comment>
<evidence type="ECO:0000256" key="5">
    <source>
        <dbReference type="ARBA" id="ARBA00035321"/>
    </source>
</evidence>
<dbReference type="GO" id="GO:0006412">
    <property type="term" value="P:translation"/>
    <property type="evidence" value="ECO:0007669"/>
    <property type="project" value="InterPro"/>
</dbReference>
<dbReference type="GO" id="GO:0003735">
    <property type="term" value="F:structural constituent of ribosome"/>
    <property type="evidence" value="ECO:0007669"/>
    <property type="project" value="InterPro"/>
</dbReference>
<dbReference type="Proteomes" id="UP000314987">
    <property type="component" value="Unassembled WGS sequence"/>
</dbReference>
<evidence type="ECO:0000256" key="1">
    <source>
        <dbReference type="ARBA" id="ARBA00005640"/>
    </source>
</evidence>
<dbReference type="PANTHER" id="PTHR11722:SF0">
    <property type="entry name" value="LARGE RIBOSOMAL SUBUNIT PROTEIN EL13"/>
    <property type="match status" value="1"/>
</dbReference>